<evidence type="ECO:0000256" key="1">
    <source>
        <dbReference type="ARBA" id="ARBA00004196"/>
    </source>
</evidence>
<keyword evidence="4" id="KW-0676">Redox-active center</keyword>
<dbReference type="CDD" id="cd02966">
    <property type="entry name" value="TlpA_like_family"/>
    <property type="match status" value="1"/>
</dbReference>
<evidence type="ECO:0000259" key="5">
    <source>
        <dbReference type="PROSITE" id="PS51352"/>
    </source>
</evidence>
<comment type="subcellular location">
    <subcellularLocation>
        <location evidence="1">Cell envelope</location>
    </subcellularLocation>
</comment>
<evidence type="ECO:0000256" key="2">
    <source>
        <dbReference type="ARBA" id="ARBA00022748"/>
    </source>
</evidence>
<dbReference type="Pfam" id="PF00578">
    <property type="entry name" value="AhpC-TSA"/>
    <property type="match status" value="1"/>
</dbReference>
<dbReference type="InterPro" id="IPR013766">
    <property type="entry name" value="Thioredoxin_domain"/>
</dbReference>
<dbReference type="Proteomes" id="UP000765845">
    <property type="component" value="Unassembled WGS sequence"/>
</dbReference>
<keyword evidence="3" id="KW-1015">Disulfide bond</keyword>
<evidence type="ECO:0000313" key="6">
    <source>
        <dbReference type="EMBL" id="NKI16264.1"/>
    </source>
</evidence>
<comment type="caution">
    <text evidence="6">The sequence shown here is derived from an EMBL/GenBank/DDBJ whole genome shotgun (WGS) entry which is preliminary data.</text>
</comment>
<dbReference type="PANTHER" id="PTHR42852">
    <property type="entry name" value="THIOL:DISULFIDE INTERCHANGE PROTEIN DSBE"/>
    <property type="match status" value="1"/>
</dbReference>
<protein>
    <submittedName>
        <fullName evidence="6">TlpA family protein disulfide reductase</fullName>
    </submittedName>
</protein>
<accession>A0ABX1GAS3</accession>
<dbReference type="PROSITE" id="PS51352">
    <property type="entry name" value="THIOREDOXIN_2"/>
    <property type="match status" value="1"/>
</dbReference>
<proteinExistence type="predicted"/>
<dbReference type="EMBL" id="JAAWWK010000001">
    <property type="protein sequence ID" value="NKI16264.1"/>
    <property type="molecule type" value="Genomic_DNA"/>
</dbReference>
<evidence type="ECO:0000313" key="7">
    <source>
        <dbReference type="Proteomes" id="UP000765845"/>
    </source>
</evidence>
<dbReference type="PROSITE" id="PS51257">
    <property type="entry name" value="PROKAR_LIPOPROTEIN"/>
    <property type="match status" value="1"/>
</dbReference>
<evidence type="ECO:0000256" key="4">
    <source>
        <dbReference type="ARBA" id="ARBA00023284"/>
    </source>
</evidence>
<keyword evidence="2" id="KW-0201">Cytochrome c-type biogenesis</keyword>
<dbReference type="InterPro" id="IPR017937">
    <property type="entry name" value="Thioredoxin_CS"/>
</dbReference>
<dbReference type="PROSITE" id="PS00194">
    <property type="entry name" value="THIOREDOXIN_1"/>
    <property type="match status" value="1"/>
</dbReference>
<organism evidence="6 7">
    <name type="scientific">Spongiibacter thalassae</name>
    <dbReference type="NCBI Taxonomy" id="2721624"/>
    <lineage>
        <taxon>Bacteria</taxon>
        <taxon>Pseudomonadati</taxon>
        <taxon>Pseudomonadota</taxon>
        <taxon>Gammaproteobacteria</taxon>
        <taxon>Cellvibrionales</taxon>
        <taxon>Spongiibacteraceae</taxon>
        <taxon>Spongiibacter</taxon>
    </lineage>
</organism>
<name>A0ABX1GAS3_9GAMM</name>
<feature type="domain" description="Thioredoxin" evidence="5">
    <location>
        <begin position="12"/>
        <end position="146"/>
    </location>
</feature>
<gene>
    <name evidence="6" type="ORF">HCU74_02410</name>
</gene>
<keyword evidence="7" id="KW-1185">Reference proteome</keyword>
<dbReference type="SUPFAM" id="SSF52833">
    <property type="entry name" value="Thioredoxin-like"/>
    <property type="match status" value="1"/>
</dbReference>
<reference evidence="6 7" key="1">
    <citation type="submission" date="2020-04" db="EMBL/GenBank/DDBJ databases">
        <authorList>
            <person name="Yoon J."/>
        </authorList>
    </citation>
    <scope>NUCLEOTIDE SEQUENCE [LARGE SCALE GENOMIC DNA]</scope>
    <source>
        <strain evidence="6 7">KMU-166</strain>
    </source>
</reference>
<dbReference type="Gene3D" id="3.40.30.10">
    <property type="entry name" value="Glutaredoxin"/>
    <property type="match status" value="1"/>
</dbReference>
<dbReference type="InterPro" id="IPR036249">
    <property type="entry name" value="Thioredoxin-like_sf"/>
</dbReference>
<sequence>MKLLRRLGAVALLIVITACTRSDFHTLSGQSGQFASGDIVLINYWATWCGPCREEIPALNRIDSEYGPNRVLGVNFDGLQGEALKAAIAEMGIEFDSLPVDPAEALGQQRPQVLPTTLVIAADGSVQQVLTGPQTFEDFQRAFHQR</sequence>
<dbReference type="InterPro" id="IPR050553">
    <property type="entry name" value="Thioredoxin_ResA/DsbE_sf"/>
</dbReference>
<dbReference type="InterPro" id="IPR000866">
    <property type="entry name" value="AhpC/TSA"/>
</dbReference>
<dbReference type="RefSeq" id="WP_168448792.1">
    <property type="nucleotide sequence ID" value="NZ_JAAWWK010000001.1"/>
</dbReference>
<dbReference type="PANTHER" id="PTHR42852:SF6">
    <property type="entry name" value="THIOL:DISULFIDE INTERCHANGE PROTEIN DSBE"/>
    <property type="match status" value="1"/>
</dbReference>
<evidence type="ECO:0000256" key="3">
    <source>
        <dbReference type="ARBA" id="ARBA00023157"/>
    </source>
</evidence>